<protein>
    <submittedName>
        <fullName evidence="2">Uncharacterized protein LOC113509903 isoform X2</fullName>
    </submittedName>
</protein>
<keyword evidence="1" id="KW-1185">Reference proteome</keyword>
<dbReference type="GeneID" id="113509903"/>
<reference evidence="2" key="1">
    <citation type="submission" date="2025-08" db="UniProtKB">
        <authorList>
            <consortium name="RefSeq"/>
        </authorList>
    </citation>
    <scope>IDENTIFICATION</scope>
    <source>
        <tissue evidence="2">Whole larvae</tissue>
    </source>
</reference>
<dbReference type="RefSeq" id="XP_052755333.1">
    <property type="nucleotide sequence ID" value="XM_052899373.1"/>
</dbReference>
<proteinExistence type="predicted"/>
<gene>
    <name evidence="2" type="primary">LOC113509903</name>
</gene>
<dbReference type="Proteomes" id="UP001652740">
    <property type="component" value="Unplaced"/>
</dbReference>
<name>A0ABM3MW13_GALME</name>
<accession>A0ABM3MW13</accession>
<sequence>MDIKKFERVIKINSNTEILNASDCSCTNCDTLRCFTNITKRNQNINECTCGKYNNSKTTLVYSNQKVNINNSMSDVSIEIKDDDDDTKVTNDGGEPKVLIDIISSMIKGDEKLKVSINKKERFKKEIIYEYNNNKNDIHITKKKSKYIYKITKSKDKINNVNDINDKPSAQICTGTPTYSRKEISPNTAQLSAQIINKPFKDLKKSVSNYQSEKVIKKMSKYDIFKRIKEVYKACSCKVCKCIVGKSFQNSNEQCKCAPCECNDCINFIKILTDKENIKKQSPIVCPCIRCERSQCKGIINSNVIQSCDCKPCDCIQCIDNLSKFCDCEPCQCLECKTMPKKKIRTIVVAPVGEDNQGNKSQFSPCDYTERSHGFPLSTNLMHEMSTGMSRHNNCRCENCLQQTCGMDDNDNCICDRSNKVIRKQVQQDFHDYDIRSINNSQTLSDYGTITNNIVDLKQYENNNVCQYNTGFTRLNTRDMKNFIDYKRVYNSLREAKVFSLELNKILEKYERANRDFQSISQRLKSIHDYNINDHIVKSNKKDCYQQVTSEMAQKEIDTYEQTINNDERSCVISIGNEKKDNSFDFTNDIHLKSKIIPNATNDSFNSIPKNTIMISNSFEVNEYNDDIEDKQMLINFIDNNNLYNAPNCFKTKEEIFKSQTVNVDHKTQTISNNNENTYKFMTQSVVTKQNSFATSSSSNSYIQAVGVKSSTTTEQNSFFKDCSITSNKIDINIDNQTKCEIPKRKQKLHDISKEALPALANEITINLKNTARKEIEFAVNNVKKTMVKDENMPASTQTERHNITVRVKKEINCSSTEIKRECKQKSLNQQFLLKSGKSSTARQCNHVIEESRSNYDALKASFLRVRRVSDHTVLVKWNVPQVIKDVQGYELLVDGRAVQKIFSPVHSMAVVTCLPHSNKVLLTIRTITTSASELPASSIGAVWFKSRQKI</sequence>
<organism evidence="1 2">
    <name type="scientific">Galleria mellonella</name>
    <name type="common">Greater wax moth</name>
    <dbReference type="NCBI Taxonomy" id="7137"/>
    <lineage>
        <taxon>Eukaryota</taxon>
        <taxon>Metazoa</taxon>
        <taxon>Ecdysozoa</taxon>
        <taxon>Arthropoda</taxon>
        <taxon>Hexapoda</taxon>
        <taxon>Insecta</taxon>
        <taxon>Pterygota</taxon>
        <taxon>Neoptera</taxon>
        <taxon>Endopterygota</taxon>
        <taxon>Lepidoptera</taxon>
        <taxon>Glossata</taxon>
        <taxon>Ditrysia</taxon>
        <taxon>Pyraloidea</taxon>
        <taxon>Pyralidae</taxon>
        <taxon>Galleriinae</taxon>
        <taxon>Galleria</taxon>
    </lineage>
</organism>
<evidence type="ECO:0000313" key="2">
    <source>
        <dbReference type="RefSeq" id="XP_052755333.1"/>
    </source>
</evidence>
<evidence type="ECO:0000313" key="1">
    <source>
        <dbReference type="Proteomes" id="UP001652740"/>
    </source>
</evidence>